<evidence type="ECO:0000313" key="2">
    <source>
        <dbReference type="EMBL" id="VDI52537.1"/>
    </source>
</evidence>
<accession>A0A8B6FR46</accession>
<dbReference type="PANTHER" id="PTHR47331">
    <property type="entry name" value="PHD-TYPE DOMAIN-CONTAINING PROTEIN"/>
    <property type="match status" value="1"/>
</dbReference>
<sequence>MAERRNHHISSNRSNQLVHRFAAKVSRESLARRLSLLKFTRMVNQRNMSKCTRYIMFKATDLSLTPNSLTPLISQIKKMEYILFACSESTVHSGRRASGYTIEAMDDRSVDDSNRMRSNSKHKRENRSINDDKVGSSIEDRTFLKIIDNELYKDTKGDCGAPLPFRNPREKIPNIRLQAVNRTKTLERSLQKHPTKKEHFFDFMLKVIENGHAELAPRTLPDEECWYLPIFGVCHAKKPGHIRVVFLRKVLKHTIKQCSHVRS</sequence>
<name>A0A8B6FR46_MYTGA</name>
<dbReference type="PANTHER" id="PTHR47331:SF6">
    <property type="entry name" value="DOUBLECORTIN DOMAIN-CONTAINING PROTEIN"/>
    <property type="match status" value="1"/>
</dbReference>
<evidence type="ECO:0000256" key="1">
    <source>
        <dbReference type="SAM" id="MobiDB-lite"/>
    </source>
</evidence>
<dbReference type="AlphaFoldDB" id="A0A8B6FR46"/>
<proteinExistence type="predicted"/>
<reference evidence="2" key="1">
    <citation type="submission" date="2018-11" db="EMBL/GenBank/DDBJ databases">
        <authorList>
            <person name="Alioto T."/>
            <person name="Alioto T."/>
        </authorList>
    </citation>
    <scope>NUCLEOTIDE SEQUENCE</scope>
</reference>
<gene>
    <name evidence="2" type="ORF">MGAL_10B060774</name>
</gene>
<dbReference type="EMBL" id="UYJE01007186">
    <property type="protein sequence ID" value="VDI52537.1"/>
    <property type="molecule type" value="Genomic_DNA"/>
</dbReference>
<feature type="region of interest" description="Disordered" evidence="1">
    <location>
        <begin position="108"/>
        <end position="132"/>
    </location>
</feature>
<dbReference type="OrthoDB" id="6141748at2759"/>
<dbReference type="Proteomes" id="UP000596742">
    <property type="component" value="Unassembled WGS sequence"/>
</dbReference>
<protein>
    <submittedName>
        <fullName evidence="2">Uncharacterized protein</fullName>
    </submittedName>
</protein>
<keyword evidence="3" id="KW-1185">Reference proteome</keyword>
<comment type="caution">
    <text evidence="2">The sequence shown here is derived from an EMBL/GenBank/DDBJ whole genome shotgun (WGS) entry which is preliminary data.</text>
</comment>
<evidence type="ECO:0000313" key="3">
    <source>
        <dbReference type="Proteomes" id="UP000596742"/>
    </source>
</evidence>
<organism evidence="2 3">
    <name type="scientific">Mytilus galloprovincialis</name>
    <name type="common">Mediterranean mussel</name>
    <dbReference type="NCBI Taxonomy" id="29158"/>
    <lineage>
        <taxon>Eukaryota</taxon>
        <taxon>Metazoa</taxon>
        <taxon>Spiralia</taxon>
        <taxon>Lophotrochozoa</taxon>
        <taxon>Mollusca</taxon>
        <taxon>Bivalvia</taxon>
        <taxon>Autobranchia</taxon>
        <taxon>Pteriomorphia</taxon>
        <taxon>Mytilida</taxon>
        <taxon>Mytiloidea</taxon>
        <taxon>Mytilidae</taxon>
        <taxon>Mytilinae</taxon>
        <taxon>Mytilus</taxon>
    </lineage>
</organism>